<evidence type="ECO:0000313" key="2">
    <source>
        <dbReference type="EMBL" id="KAE9172636.1"/>
    </source>
</evidence>
<name>A0A6A3W3A0_9STRA</name>
<reference evidence="2 3" key="1">
    <citation type="submission" date="2018-08" db="EMBL/GenBank/DDBJ databases">
        <title>Genomic investigation of the strawberry pathogen Phytophthora fragariae indicates pathogenicity is determined by transcriptional variation in three key races.</title>
        <authorList>
            <person name="Adams T.M."/>
            <person name="Armitage A.D."/>
            <person name="Sobczyk M.K."/>
            <person name="Bates H.J."/>
            <person name="Dunwell J.M."/>
            <person name="Nellist C.F."/>
            <person name="Harrison R.J."/>
        </authorList>
    </citation>
    <scope>NUCLEOTIDE SEQUENCE [LARGE SCALE GENOMIC DNA]</scope>
    <source>
        <strain evidence="2 3">NOV-27</strain>
    </source>
</reference>
<accession>A0A6A3W3A0</accession>
<evidence type="ECO:0000313" key="3">
    <source>
        <dbReference type="Proteomes" id="UP000433483"/>
    </source>
</evidence>
<keyword evidence="3" id="KW-1185">Reference proteome</keyword>
<feature type="region of interest" description="Disordered" evidence="1">
    <location>
        <begin position="168"/>
        <end position="232"/>
    </location>
</feature>
<dbReference type="Proteomes" id="UP000433483">
    <property type="component" value="Unassembled WGS sequence"/>
</dbReference>
<organism evidence="2 3">
    <name type="scientific">Phytophthora fragariae</name>
    <dbReference type="NCBI Taxonomy" id="53985"/>
    <lineage>
        <taxon>Eukaryota</taxon>
        <taxon>Sar</taxon>
        <taxon>Stramenopiles</taxon>
        <taxon>Oomycota</taxon>
        <taxon>Peronosporomycetes</taxon>
        <taxon>Peronosporales</taxon>
        <taxon>Peronosporaceae</taxon>
        <taxon>Phytophthora</taxon>
    </lineage>
</organism>
<dbReference type="AlphaFoldDB" id="A0A6A3W3A0"/>
<proteinExistence type="predicted"/>
<gene>
    <name evidence="2" type="ORF">PF005_g26621</name>
</gene>
<dbReference type="EMBL" id="QXGB01003124">
    <property type="protein sequence ID" value="KAE9172636.1"/>
    <property type="molecule type" value="Genomic_DNA"/>
</dbReference>
<comment type="caution">
    <text evidence="2">The sequence shown here is derived from an EMBL/GenBank/DDBJ whole genome shotgun (WGS) entry which is preliminary data.</text>
</comment>
<evidence type="ECO:0000256" key="1">
    <source>
        <dbReference type="SAM" id="MobiDB-lite"/>
    </source>
</evidence>
<feature type="region of interest" description="Disordered" evidence="1">
    <location>
        <begin position="81"/>
        <end position="143"/>
    </location>
</feature>
<sequence>MHGERTWRDRLQAKWATTVHAARAASASFFDLYRWGRAPRPAAAAPTALPGSMKPRLKGSQAGYCSIATTTSSIAGIDEAPRPAAAAPAATAAALPDEPQQDGAGASPAWKEAELATTAPPPPPRPAAAAAAAAALPDEGRQAGACDHIDSLDGGQQLAELARLLQEPSNAPNPTYDRAAAPKPGSSIIAGVDASPAWKPSWPLPHRHHDQQKQHCREKMRLMQASPGRKPS</sequence>
<feature type="compositionally biased region" description="Low complexity" evidence="1">
    <location>
        <begin position="82"/>
        <end position="96"/>
    </location>
</feature>
<feature type="compositionally biased region" description="Basic and acidic residues" evidence="1">
    <location>
        <begin position="211"/>
        <end position="221"/>
    </location>
</feature>
<protein>
    <submittedName>
        <fullName evidence="2">Uncharacterized protein</fullName>
    </submittedName>
</protein>
<feature type="compositionally biased region" description="Low complexity" evidence="1">
    <location>
        <begin position="127"/>
        <end position="137"/>
    </location>
</feature>